<dbReference type="RefSeq" id="WP_132006333.1">
    <property type="nucleotide sequence ID" value="NZ_JABUHM010000004.1"/>
</dbReference>
<dbReference type="InterPro" id="IPR012226">
    <property type="entry name" value="Diguanyl_cyclase/Pdiesterase"/>
</dbReference>
<evidence type="ECO:0000259" key="4">
    <source>
        <dbReference type="PROSITE" id="PS50887"/>
    </source>
</evidence>
<protein>
    <submittedName>
        <fullName evidence="5">PAS domain S-box-containing protein/diguanylate cyclase (GGDEF)-like protein</fullName>
    </submittedName>
</protein>
<evidence type="ECO:0000313" key="6">
    <source>
        <dbReference type="Proteomes" id="UP000295689"/>
    </source>
</evidence>
<dbReference type="Gene3D" id="3.30.450.20">
    <property type="entry name" value="PAS domain"/>
    <property type="match status" value="2"/>
</dbReference>
<dbReference type="InterPro" id="IPR035919">
    <property type="entry name" value="EAL_sf"/>
</dbReference>
<dbReference type="InterPro" id="IPR052155">
    <property type="entry name" value="Biofilm_reg_signaling"/>
</dbReference>
<dbReference type="FunFam" id="3.20.20.450:FF:000001">
    <property type="entry name" value="Cyclic di-GMP phosphodiesterase yahA"/>
    <property type="match status" value="1"/>
</dbReference>
<dbReference type="SUPFAM" id="SSF141868">
    <property type="entry name" value="EAL domain-like"/>
    <property type="match status" value="1"/>
</dbReference>
<dbReference type="SUPFAM" id="SSF55781">
    <property type="entry name" value="GAF domain-like"/>
    <property type="match status" value="1"/>
</dbReference>
<dbReference type="PANTHER" id="PTHR44757:SF2">
    <property type="entry name" value="BIOFILM ARCHITECTURE MAINTENANCE PROTEIN MBAA"/>
    <property type="match status" value="1"/>
</dbReference>
<dbReference type="InterPro" id="IPR029787">
    <property type="entry name" value="Nucleotide_cyclase"/>
</dbReference>
<dbReference type="Pfam" id="PF13185">
    <property type="entry name" value="GAF_2"/>
    <property type="match status" value="1"/>
</dbReference>
<feature type="domain" description="GGDEF" evidence="4">
    <location>
        <begin position="444"/>
        <end position="576"/>
    </location>
</feature>
<comment type="caution">
    <text evidence="5">The sequence shown here is derived from an EMBL/GenBank/DDBJ whole genome shotgun (WGS) entry which is preliminary data.</text>
</comment>
<dbReference type="InterPro" id="IPR043128">
    <property type="entry name" value="Rev_trsase/Diguanyl_cyclase"/>
</dbReference>
<dbReference type="AlphaFoldDB" id="A0A4R2BEY7"/>
<dbReference type="PROSITE" id="PS50887">
    <property type="entry name" value="GGDEF"/>
    <property type="match status" value="1"/>
</dbReference>
<dbReference type="PROSITE" id="PS50113">
    <property type="entry name" value="PAC"/>
    <property type="match status" value="1"/>
</dbReference>
<dbReference type="InterPro" id="IPR013656">
    <property type="entry name" value="PAS_4"/>
</dbReference>
<accession>A0A4R2BEY7</accession>
<dbReference type="SMART" id="SM00052">
    <property type="entry name" value="EAL"/>
    <property type="match status" value="1"/>
</dbReference>
<dbReference type="SUPFAM" id="SSF55073">
    <property type="entry name" value="Nucleotide cyclase"/>
    <property type="match status" value="1"/>
</dbReference>
<proteinExistence type="predicted"/>
<evidence type="ECO:0000313" key="5">
    <source>
        <dbReference type="EMBL" id="TCN25005.1"/>
    </source>
</evidence>
<sequence length="845" mass="96482">MESNQLKNLKIIMDVIPDIVIVKDANGRWMEATKRAVEVYGLEERYRGKSDTDLGEIYPHLADHFSFYPAFDHKAWEAGAPIVHEENILVDGEFHTMEVKQIPKYDSNGRPESLVVICRDITERIKSQQRYRSLFSSNPEAVFSLDEHGVFLNINNEGERISGFNREELLGKDFYPLIHPDDMDRVVSSFNKVKQGRTVRLEFKINHKNGEIRNINLTTIPAILYGEVIGIDGIAVDVTEKRRNEALQEMQTRILSRIAAGDSLDIVLPELIKSVENLTRDGICSILFYEKEHNHLRFGYGSKLEIDYREKIDKFPVAQFAGSCGHSAYTKELTIVPDISTHPNWADWKEEALRYGLRSCWSIPILSMDRSLLGTFAVYYSRCRTPDLFEIEMLRVISYITGLAIERFHQEKEVQFLVNHDVLTGLPNLRYLKQVFEDAIKETKTLAVMFLDLDGFKSINDSFGHSMGDTFLKEISQRITSAIGEHVVARMGGDEFIFLVKDYCDKNAVLDLAKNLLDAISQPVLILNSEFNVTGSIGISLYPEHGCTLDELMKKADIAMYSSKGLGGNSVQIIENPMNEKAYTQFSMQSDFKKAIKRKEFLLHYQPKINIQSGDVTGVEALVRWQHPERGLIHPGEFMQLAEESGFISVLGAWVLREALSQMKDWRKRGYQLHLRMAVNVSVRQFIQQDIVLLVKELLKEMDLPPHCLELEITESVLMRHEHLIQDSVEKLRGIGVEVSIDDFGTGYASFTYLKKFNANTIKIDRSFIHSLPHSQDDVAIVSAVIALAKELNMRVIAEGVETQDQLEFLVRKGCNEVQGFYFSPPLPLLELEGYLNNRKDIRTR</sequence>
<name>A0A4R2BEY7_9BACI</name>
<dbReference type="SMART" id="SM00267">
    <property type="entry name" value="GGDEF"/>
    <property type="match status" value="1"/>
</dbReference>
<dbReference type="Pfam" id="PF00990">
    <property type="entry name" value="GGDEF"/>
    <property type="match status" value="1"/>
</dbReference>
<dbReference type="PROSITE" id="PS50112">
    <property type="entry name" value="PAS"/>
    <property type="match status" value="1"/>
</dbReference>
<dbReference type="CDD" id="cd01949">
    <property type="entry name" value="GGDEF"/>
    <property type="match status" value="1"/>
</dbReference>
<organism evidence="5 6">
    <name type="scientific">Mesobacillus foraminis</name>
    <dbReference type="NCBI Taxonomy" id="279826"/>
    <lineage>
        <taxon>Bacteria</taxon>
        <taxon>Bacillati</taxon>
        <taxon>Bacillota</taxon>
        <taxon>Bacilli</taxon>
        <taxon>Bacillales</taxon>
        <taxon>Bacillaceae</taxon>
        <taxon>Mesobacillus</taxon>
    </lineage>
</organism>
<dbReference type="Gene3D" id="3.30.70.270">
    <property type="match status" value="1"/>
</dbReference>
<dbReference type="Pfam" id="PF00563">
    <property type="entry name" value="EAL"/>
    <property type="match status" value="1"/>
</dbReference>
<dbReference type="SUPFAM" id="SSF55785">
    <property type="entry name" value="PYP-like sensor domain (PAS domain)"/>
    <property type="match status" value="2"/>
</dbReference>
<dbReference type="CDD" id="cd00130">
    <property type="entry name" value="PAS"/>
    <property type="match status" value="1"/>
</dbReference>
<dbReference type="InterPro" id="IPR000700">
    <property type="entry name" value="PAS-assoc_C"/>
</dbReference>
<feature type="domain" description="PAS" evidence="1">
    <location>
        <begin position="127"/>
        <end position="197"/>
    </location>
</feature>
<evidence type="ECO:0000259" key="3">
    <source>
        <dbReference type="PROSITE" id="PS50883"/>
    </source>
</evidence>
<dbReference type="PIRSF" id="PIRSF005925">
    <property type="entry name" value="Dos"/>
    <property type="match status" value="1"/>
</dbReference>
<dbReference type="InterPro" id="IPR035965">
    <property type="entry name" value="PAS-like_dom_sf"/>
</dbReference>
<dbReference type="InterPro" id="IPR001633">
    <property type="entry name" value="EAL_dom"/>
</dbReference>
<evidence type="ECO:0000259" key="2">
    <source>
        <dbReference type="PROSITE" id="PS50113"/>
    </source>
</evidence>
<dbReference type="SMART" id="SM00091">
    <property type="entry name" value="PAS"/>
    <property type="match status" value="2"/>
</dbReference>
<reference evidence="5 6" key="1">
    <citation type="journal article" date="2015" name="Stand. Genomic Sci.">
        <title>Genomic Encyclopedia of Bacterial and Archaeal Type Strains, Phase III: the genomes of soil and plant-associated and newly described type strains.</title>
        <authorList>
            <person name="Whitman W.B."/>
            <person name="Woyke T."/>
            <person name="Klenk H.P."/>
            <person name="Zhou Y."/>
            <person name="Lilburn T.G."/>
            <person name="Beck B.J."/>
            <person name="De Vos P."/>
            <person name="Vandamme P."/>
            <person name="Eisen J.A."/>
            <person name="Garrity G."/>
            <person name="Hugenholtz P."/>
            <person name="Kyrpides N.C."/>
        </authorList>
    </citation>
    <scope>NUCLEOTIDE SEQUENCE [LARGE SCALE GENOMIC DNA]</scope>
    <source>
        <strain evidence="5 6">CV53</strain>
    </source>
</reference>
<gene>
    <name evidence="5" type="ORF">EV146_106207</name>
</gene>
<evidence type="ECO:0000259" key="1">
    <source>
        <dbReference type="PROSITE" id="PS50112"/>
    </source>
</evidence>
<keyword evidence="6" id="KW-1185">Reference proteome</keyword>
<dbReference type="PANTHER" id="PTHR44757">
    <property type="entry name" value="DIGUANYLATE CYCLASE DGCP"/>
    <property type="match status" value="1"/>
</dbReference>
<dbReference type="InterPro" id="IPR029016">
    <property type="entry name" value="GAF-like_dom_sf"/>
</dbReference>
<dbReference type="InterPro" id="IPR013767">
    <property type="entry name" value="PAS_fold"/>
</dbReference>
<dbReference type="InterPro" id="IPR000014">
    <property type="entry name" value="PAS"/>
</dbReference>
<dbReference type="InterPro" id="IPR000160">
    <property type="entry name" value="GGDEF_dom"/>
</dbReference>
<feature type="domain" description="PAC" evidence="2">
    <location>
        <begin position="76"/>
        <end position="133"/>
    </location>
</feature>
<feature type="domain" description="EAL" evidence="3">
    <location>
        <begin position="585"/>
        <end position="840"/>
    </location>
</feature>
<dbReference type="Pfam" id="PF08448">
    <property type="entry name" value="PAS_4"/>
    <property type="match status" value="1"/>
</dbReference>
<dbReference type="GO" id="GO:0006355">
    <property type="term" value="P:regulation of DNA-templated transcription"/>
    <property type="evidence" value="ECO:0007669"/>
    <property type="project" value="InterPro"/>
</dbReference>
<dbReference type="CDD" id="cd01948">
    <property type="entry name" value="EAL"/>
    <property type="match status" value="1"/>
</dbReference>
<dbReference type="Gene3D" id="3.30.450.40">
    <property type="match status" value="1"/>
</dbReference>
<dbReference type="InterPro" id="IPR003018">
    <property type="entry name" value="GAF"/>
</dbReference>
<dbReference type="Proteomes" id="UP000295689">
    <property type="component" value="Unassembled WGS sequence"/>
</dbReference>
<dbReference type="NCBIfam" id="TIGR00254">
    <property type="entry name" value="GGDEF"/>
    <property type="match status" value="1"/>
</dbReference>
<dbReference type="NCBIfam" id="TIGR00229">
    <property type="entry name" value="sensory_box"/>
    <property type="match status" value="2"/>
</dbReference>
<dbReference type="PROSITE" id="PS50883">
    <property type="entry name" value="EAL"/>
    <property type="match status" value="1"/>
</dbReference>
<dbReference type="EMBL" id="SLVV01000006">
    <property type="protein sequence ID" value="TCN25005.1"/>
    <property type="molecule type" value="Genomic_DNA"/>
</dbReference>
<dbReference type="Pfam" id="PF00989">
    <property type="entry name" value="PAS"/>
    <property type="match status" value="1"/>
</dbReference>
<dbReference type="Gene3D" id="3.20.20.450">
    <property type="entry name" value="EAL domain"/>
    <property type="match status" value="1"/>
</dbReference>
<dbReference type="SMART" id="SM00065">
    <property type="entry name" value="GAF"/>
    <property type="match status" value="1"/>
</dbReference>